<dbReference type="InterPro" id="IPR001764">
    <property type="entry name" value="Glyco_hydro_3_N"/>
</dbReference>
<accession>A0A518KBD0</accession>
<dbReference type="GO" id="GO:0045493">
    <property type="term" value="P:xylan catabolic process"/>
    <property type="evidence" value="ECO:0007669"/>
    <property type="project" value="InterPro"/>
</dbReference>
<keyword evidence="8" id="KW-1185">Reference proteome</keyword>
<dbReference type="GO" id="GO:0046556">
    <property type="term" value="F:alpha-L-arabinofuranosidase activity"/>
    <property type="evidence" value="ECO:0007669"/>
    <property type="project" value="TreeGrafter"/>
</dbReference>
<dbReference type="GO" id="GO:0009044">
    <property type="term" value="F:xylan 1,4-beta-xylosidase activity"/>
    <property type="evidence" value="ECO:0007669"/>
    <property type="project" value="InterPro"/>
</dbReference>
<evidence type="ECO:0000313" key="8">
    <source>
        <dbReference type="Proteomes" id="UP000316426"/>
    </source>
</evidence>
<dbReference type="EC" id="3.2.1.21" evidence="7"/>
<proteinExistence type="inferred from homology"/>
<dbReference type="GO" id="GO:0008422">
    <property type="term" value="F:beta-glucosidase activity"/>
    <property type="evidence" value="ECO:0007669"/>
    <property type="project" value="UniProtKB-EC"/>
</dbReference>
<dbReference type="SUPFAM" id="SSF51445">
    <property type="entry name" value="(Trans)glycosidases"/>
    <property type="match status" value="1"/>
</dbReference>
<evidence type="ECO:0000256" key="5">
    <source>
        <dbReference type="SAM" id="MobiDB-lite"/>
    </source>
</evidence>
<feature type="region of interest" description="Disordered" evidence="5">
    <location>
        <begin position="63"/>
        <end position="88"/>
    </location>
</feature>
<keyword evidence="2" id="KW-0732">Signal</keyword>
<dbReference type="InterPro" id="IPR036962">
    <property type="entry name" value="Glyco_hydro_3_N_sf"/>
</dbReference>
<evidence type="ECO:0000256" key="3">
    <source>
        <dbReference type="ARBA" id="ARBA00022801"/>
    </source>
</evidence>
<dbReference type="Gene3D" id="3.20.20.300">
    <property type="entry name" value="Glycoside hydrolase, family 3, N-terminal domain"/>
    <property type="match status" value="1"/>
</dbReference>
<dbReference type="SUPFAM" id="SSF52279">
    <property type="entry name" value="Beta-D-glucan exohydrolase, C-terminal domain"/>
    <property type="match status" value="1"/>
</dbReference>
<name>A0A518KBD0_9BACT</name>
<dbReference type="AlphaFoldDB" id="A0A518KBD0"/>
<keyword evidence="3 4" id="KW-0378">Hydrolase</keyword>
<protein>
    <submittedName>
        <fullName evidence="7">Periplasmic beta-glucosidase</fullName>
        <ecNumber evidence="7">3.2.1.21</ecNumber>
    </submittedName>
</protein>
<dbReference type="Gene3D" id="2.60.40.10">
    <property type="entry name" value="Immunoglobulins"/>
    <property type="match status" value="1"/>
</dbReference>
<keyword evidence="4 7" id="KW-0326">Glycosidase</keyword>
<comment type="similarity">
    <text evidence="1 4">Belongs to the glycosyl hydrolase 3 family.</text>
</comment>
<organism evidence="7 8">
    <name type="scientific">Botrimarina mediterranea</name>
    <dbReference type="NCBI Taxonomy" id="2528022"/>
    <lineage>
        <taxon>Bacteria</taxon>
        <taxon>Pseudomonadati</taxon>
        <taxon>Planctomycetota</taxon>
        <taxon>Planctomycetia</taxon>
        <taxon>Pirellulales</taxon>
        <taxon>Lacipirellulaceae</taxon>
        <taxon>Botrimarina</taxon>
    </lineage>
</organism>
<dbReference type="PANTHER" id="PTHR42721:SF3">
    <property type="entry name" value="BETA-D-XYLOSIDASE 5-RELATED"/>
    <property type="match status" value="1"/>
</dbReference>
<dbReference type="FunFam" id="2.60.40.10:FF:000495">
    <property type="entry name" value="Periplasmic beta-glucosidase"/>
    <property type="match status" value="1"/>
</dbReference>
<reference evidence="7 8" key="1">
    <citation type="submission" date="2019-02" db="EMBL/GenBank/DDBJ databases">
        <title>Deep-cultivation of Planctomycetes and their phenomic and genomic characterization uncovers novel biology.</title>
        <authorList>
            <person name="Wiegand S."/>
            <person name="Jogler M."/>
            <person name="Boedeker C."/>
            <person name="Pinto D."/>
            <person name="Vollmers J."/>
            <person name="Rivas-Marin E."/>
            <person name="Kohn T."/>
            <person name="Peeters S.H."/>
            <person name="Heuer A."/>
            <person name="Rast P."/>
            <person name="Oberbeckmann S."/>
            <person name="Bunk B."/>
            <person name="Jeske O."/>
            <person name="Meyerdierks A."/>
            <person name="Storesund J.E."/>
            <person name="Kallscheuer N."/>
            <person name="Luecker S."/>
            <person name="Lage O.M."/>
            <person name="Pohl T."/>
            <person name="Merkel B.J."/>
            <person name="Hornburger P."/>
            <person name="Mueller R.-W."/>
            <person name="Bruemmer F."/>
            <person name="Labrenz M."/>
            <person name="Spormann A.M."/>
            <person name="Op den Camp H."/>
            <person name="Overmann J."/>
            <person name="Amann R."/>
            <person name="Jetten M.S.M."/>
            <person name="Mascher T."/>
            <person name="Medema M.H."/>
            <person name="Devos D.P."/>
            <person name="Kaster A.-K."/>
            <person name="Ovreas L."/>
            <person name="Rohde M."/>
            <person name="Galperin M.Y."/>
            <person name="Jogler C."/>
        </authorList>
    </citation>
    <scope>NUCLEOTIDE SEQUENCE [LARGE SCALE GENOMIC DNA]</scope>
    <source>
        <strain evidence="7 8">Spa11</strain>
    </source>
</reference>
<feature type="domain" description="Fibronectin type III-like" evidence="6">
    <location>
        <begin position="680"/>
        <end position="749"/>
    </location>
</feature>
<evidence type="ECO:0000256" key="4">
    <source>
        <dbReference type="RuleBase" id="RU361161"/>
    </source>
</evidence>
<dbReference type="PRINTS" id="PR00133">
    <property type="entry name" value="GLHYDRLASE3"/>
</dbReference>
<dbReference type="GO" id="GO:0031222">
    <property type="term" value="P:arabinan catabolic process"/>
    <property type="evidence" value="ECO:0007669"/>
    <property type="project" value="TreeGrafter"/>
</dbReference>
<dbReference type="KEGG" id="bmei:Spa11_32890"/>
<dbReference type="Proteomes" id="UP000316426">
    <property type="component" value="Chromosome"/>
</dbReference>
<dbReference type="InterPro" id="IPR002772">
    <property type="entry name" value="Glyco_hydro_3_C"/>
</dbReference>
<dbReference type="Pfam" id="PF14310">
    <property type="entry name" value="Fn3-like"/>
    <property type="match status" value="1"/>
</dbReference>
<dbReference type="InterPro" id="IPR036881">
    <property type="entry name" value="Glyco_hydro_3_C_sf"/>
</dbReference>
<dbReference type="InterPro" id="IPR013783">
    <property type="entry name" value="Ig-like_fold"/>
</dbReference>
<dbReference type="PROSITE" id="PS00775">
    <property type="entry name" value="GLYCOSYL_HYDROL_F3"/>
    <property type="match status" value="1"/>
</dbReference>
<evidence type="ECO:0000259" key="6">
    <source>
        <dbReference type="SMART" id="SM01217"/>
    </source>
</evidence>
<evidence type="ECO:0000256" key="2">
    <source>
        <dbReference type="ARBA" id="ARBA00022729"/>
    </source>
</evidence>
<dbReference type="InterPro" id="IPR017853">
    <property type="entry name" value="GH"/>
</dbReference>
<evidence type="ECO:0000313" key="7">
    <source>
        <dbReference type="EMBL" id="QDV75079.1"/>
    </source>
</evidence>
<evidence type="ECO:0000256" key="1">
    <source>
        <dbReference type="ARBA" id="ARBA00005336"/>
    </source>
</evidence>
<gene>
    <name evidence="7" type="primary">bglX_4</name>
    <name evidence="7" type="ORF">Spa11_32890</name>
</gene>
<dbReference type="InterPro" id="IPR019800">
    <property type="entry name" value="Glyco_hydro_3_AS"/>
</dbReference>
<dbReference type="RefSeq" id="WP_197529445.1">
    <property type="nucleotide sequence ID" value="NZ_CP036349.1"/>
</dbReference>
<dbReference type="SMART" id="SM01217">
    <property type="entry name" value="Fn3_like"/>
    <property type="match status" value="1"/>
</dbReference>
<dbReference type="Gene3D" id="3.40.50.1700">
    <property type="entry name" value="Glycoside hydrolase family 3 C-terminal domain"/>
    <property type="match status" value="1"/>
</dbReference>
<dbReference type="Pfam" id="PF00933">
    <property type="entry name" value="Glyco_hydro_3"/>
    <property type="match status" value="1"/>
</dbReference>
<dbReference type="PANTHER" id="PTHR42721">
    <property type="entry name" value="SUGAR HYDROLASE-RELATED"/>
    <property type="match status" value="1"/>
</dbReference>
<dbReference type="EMBL" id="CP036349">
    <property type="protein sequence ID" value="QDV75079.1"/>
    <property type="molecule type" value="Genomic_DNA"/>
</dbReference>
<dbReference type="Pfam" id="PF01915">
    <property type="entry name" value="Glyco_hydro_3_C"/>
    <property type="match status" value="1"/>
</dbReference>
<dbReference type="InterPro" id="IPR044993">
    <property type="entry name" value="BXL"/>
</dbReference>
<sequence>MDPPAYRDASLPIAERVADLLGRMTIGEKVAQMTCLWNERHTKLLGPDGRFDPDVAGRHFGRGDGLGQIGRPSDAAGGAKPGLVPAESATESNVIQRWFIEHSRLGIPVMFHDEALHGHVAVGATSFPQPIGLGATFDPDLVERLYQMTAAESRCRGIHQALGPVVDVARDPRWGRVEETFGEDPHLVSELGVAAVRGLQAGLGEGRGVVATLKHFAAHSQPESGNNCGPVSVSERHLRETFLTPFERAIRLADARSVMASYNEVDGVPSHASKWLLGAVLRGEWGFRGFVVSDYYAIRELAERPELYGHHVAEDGLHAAVLAVQAGVNVELPEADCYRELPAALEAGLVKESELDALVAPLLAMKFELGLFENPYVDESAPPTIVGAAAHRELALEAARKTVTLLENDGILPLRIESLRTIAVIGPNADRPLLGGYSGRPAAVSTVLQAIRERVGGSAEVLHHEGCKITVGGSWWEDEVVPSDPEQDRRSIAEAVRVAQLADVVLLVVGGNEQTSREAWMSNHLGDRTSLELFGSQNDLVNALAETGKPIVSVLSNGRPLAVANLASKSAALLEVWYLGQEGGRAVAEAIFGDYSPGGKLPVTIPRSVGHLPAYYNYRPSARRGYLFDDVTPLYPFGYGLSYARFEFSAPRLSSERIGVDQAVTVSVDLTNVSDRHGDEVVQVYVRDLVSSVTRPVKELKAFQRVTLGPGETRSVSLELTRESFAFWNIDTQFVVEPGDFEVMVGPSSADLQTVRLTIE</sequence>
<dbReference type="InterPro" id="IPR026891">
    <property type="entry name" value="Fn3-like"/>
</dbReference>